<keyword evidence="5 6" id="KW-0687">Ribonucleoprotein</keyword>
<dbReference type="Pfam" id="PF00573">
    <property type="entry name" value="Ribosomal_L4"/>
    <property type="match status" value="1"/>
</dbReference>
<protein>
    <recommendedName>
        <fullName evidence="6">Large ribosomal subunit protein uL4</fullName>
    </recommendedName>
</protein>
<dbReference type="PANTHER" id="PTHR19431">
    <property type="entry name" value="60S RIBOSOMAL PROTEIN L4"/>
    <property type="match status" value="1"/>
</dbReference>
<gene>
    <name evidence="6" type="primary">rpl4</name>
    <name evidence="7" type="ORF">B9Q02_01080</name>
</gene>
<keyword evidence="3 6" id="KW-0694">RNA-binding</keyword>
<dbReference type="NCBIfam" id="TIGR03672">
    <property type="entry name" value="rpl4p_arch"/>
    <property type="match status" value="1"/>
</dbReference>
<accession>A0A2R6AK98</accession>
<dbReference type="InterPro" id="IPR019970">
    <property type="entry name" value="Ribosomall_uL4-arc"/>
</dbReference>
<evidence type="ECO:0000313" key="8">
    <source>
        <dbReference type="Proteomes" id="UP000240569"/>
    </source>
</evidence>
<dbReference type="HAMAP" id="MF_01328_A">
    <property type="entry name" value="Ribosomal_uL4_A"/>
    <property type="match status" value="1"/>
</dbReference>
<dbReference type="InterPro" id="IPR045240">
    <property type="entry name" value="Ribosomal_uL4_euk/arch"/>
</dbReference>
<sequence>MSIETIQKVAVPLYSLDGEVIGEIDLPSFFAMPVRKDLIKRAYLAIFTSRKQPQGRDPLAGKKVSVRSFGTGLELARVPRHVNGRAGFAPMTRGGYKPHPPRVEKKIIELINIKEKRLAFVSALAATSKKEFVKLRGHKFDQEKIKALPIIVKDDLETLEKTREASFFMQKIGVYNDILRVKKNTTIRAGKGKMRGRKLKKPVGPLVVVSSNNCSAIKAFRNIPGVDIVAVNLLNVAHLAPGGRAGRLTIFSESALKKLVERVNSYE</sequence>
<evidence type="ECO:0000256" key="1">
    <source>
        <dbReference type="ARBA" id="ARBA00010528"/>
    </source>
</evidence>
<keyword evidence="2 6" id="KW-0699">rRNA-binding</keyword>
<dbReference type="Gene3D" id="3.40.1370.10">
    <property type="match status" value="1"/>
</dbReference>
<evidence type="ECO:0000256" key="2">
    <source>
        <dbReference type="ARBA" id="ARBA00022730"/>
    </source>
</evidence>
<dbReference type="AlphaFoldDB" id="A0A2R6AK98"/>
<dbReference type="InterPro" id="IPR023574">
    <property type="entry name" value="Ribosomal_uL4_dom_sf"/>
</dbReference>
<dbReference type="SUPFAM" id="SSF52166">
    <property type="entry name" value="Ribosomal protein L4"/>
    <property type="match status" value="1"/>
</dbReference>
<reference evidence="7 8" key="1">
    <citation type="submission" date="2017-04" db="EMBL/GenBank/DDBJ databases">
        <title>Novel microbial lineages endemic to geothermal iron-oxide mats fill important gaps in the evolutionary history of Archaea.</title>
        <authorList>
            <person name="Jay Z.J."/>
            <person name="Beam J.P."/>
            <person name="Dlakic M."/>
            <person name="Rusch D.B."/>
            <person name="Kozubal M.A."/>
            <person name="Inskeep W.P."/>
        </authorList>
    </citation>
    <scope>NUCLEOTIDE SEQUENCE [LARGE SCALE GENOMIC DNA]</scope>
    <source>
        <strain evidence="7">BE_D</strain>
    </source>
</reference>
<dbReference type="GO" id="GO:1990904">
    <property type="term" value="C:ribonucleoprotein complex"/>
    <property type="evidence" value="ECO:0007669"/>
    <property type="project" value="UniProtKB-KW"/>
</dbReference>
<dbReference type="GO" id="GO:0003735">
    <property type="term" value="F:structural constituent of ribosome"/>
    <property type="evidence" value="ECO:0007669"/>
    <property type="project" value="InterPro"/>
</dbReference>
<evidence type="ECO:0000313" key="7">
    <source>
        <dbReference type="EMBL" id="PSN86785.1"/>
    </source>
</evidence>
<keyword evidence="4 6" id="KW-0689">Ribosomal protein</keyword>
<evidence type="ECO:0000256" key="5">
    <source>
        <dbReference type="ARBA" id="ARBA00023274"/>
    </source>
</evidence>
<dbReference type="Proteomes" id="UP000240569">
    <property type="component" value="Unassembled WGS sequence"/>
</dbReference>
<dbReference type="InterPro" id="IPR002136">
    <property type="entry name" value="Ribosomal_uL4"/>
</dbReference>
<evidence type="ECO:0000256" key="4">
    <source>
        <dbReference type="ARBA" id="ARBA00022980"/>
    </source>
</evidence>
<comment type="caution">
    <text evidence="7">The sequence shown here is derived from an EMBL/GenBank/DDBJ whole genome shotgun (WGS) entry which is preliminary data.</text>
</comment>
<dbReference type="GO" id="GO:0019843">
    <property type="term" value="F:rRNA binding"/>
    <property type="evidence" value="ECO:0007669"/>
    <property type="project" value="UniProtKB-UniRule"/>
</dbReference>
<organism evidence="7 8">
    <name type="scientific">Candidatus Marsarchaeota G1 archaeon BE_D</name>
    <dbReference type="NCBI Taxonomy" id="1978156"/>
    <lineage>
        <taxon>Archaea</taxon>
        <taxon>Candidatus Marsarchaeota</taxon>
        <taxon>Candidatus Marsarchaeota group 1</taxon>
    </lineage>
</organism>
<dbReference type="EMBL" id="NEXD01000002">
    <property type="protein sequence ID" value="PSN86785.1"/>
    <property type="molecule type" value="Genomic_DNA"/>
</dbReference>
<evidence type="ECO:0000256" key="3">
    <source>
        <dbReference type="ARBA" id="ARBA00022884"/>
    </source>
</evidence>
<proteinExistence type="inferred from homology"/>
<comment type="similarity">
    <text evidence="1 6">Belongs to the universal ribosomal protein uL4 family.</text>
</comment>
<evidence type="ECO:0000256" key="6">
    <source>
        <dbReference type="HAMAP-Rule" id="MF_01328"/>
    </source>
</evidence>
<comment type="subunit">
    <text evidence="6">Part of the 50S ribosomal subunit.</text>
</comment>
<comment type="function">
    <text evidence="6">Forms part of the polypeptide exit tunnel.</text>
</comment>
<name>A0A2R6AK98_9ARCH</name>
<comment type="function">
    <text evidence="6">One of the primary rRNA binding proteins, this protein initially binds near the 5'-end of the 23S rRNA. It is important during the early stages of 50S assembly. It makes multiple contacts with different domains of the 23S rRNA in the assembled 50S subunit and ribosome.</text>
</comment>
<dbReference type="GO" id="GO:0006412">
    <property type="term" value="P:translation"/>
    <property type="evidence" value="ECO:0007669"/>
    <property type="project" value="UniProtKB-UniRule"/>
</dbReference>
<dbReference type="GO" id="GO:0005840">
    <property type="term" value="C:ribosome"/>
    <property type="evidence" value="ECO:0007669"/>
    <property type="project" value="UniProtKB-KW"/>
</dbReference>